<evidence type="ECO:0000313" key="2">
    <source>
        <dbReference type="Proteomes" id="UP001139319"/>
    </source>
</evidence>
<dbReference type="AlphaFoldDB" id="A0A9X2KSM3"/>
<reference evidence="1" key="2">
    <citation type="submission" date="2023-01" db="EMBL/GenBank/DDBJ databases">
        <title>Gilvimarinus xylanilyticus HB14 isolated from Caulerpa lentillifera aquaculture base in Hainan, China.</title>
        <authorList>
            <person name="Zhang Y.-J."/>
        </authorList>
    </citation>
    <scope>NUCLEOTIDE SEQUENCE</scope>
    <source>
        <strain evidence="1">HB14</strain>
    </source>
</reference>
<dbReference type="EMBL" id="JAMFTH010000001">
    <property type="protein sequence ID" value="MCP8898961.1"/>
    <property type="molecule type" value="Genomic_DNA"/>
</dbReference>
<accession>A0A9X2KSM3</accession>
<comment type="caution">
    <text evidence="1">The sequence shown here is derived from an EMBL/GenBank/DDBJ whole genome shotgun (WGS) entry which is preliminary data.</text>
</comment>
<protein>
    <submittedName>
        <fullName evidence="1">Uncharacterized protein</fullName>
    </submittedName>
</protein>
<sequence length="117" mass="12889">METVIFLDFEGMQCPVNSPLIRTGSIDQSRSSCTGNKPPAHYRWASETAYQKLTSLKATMRATFNELAKSELGSHQRRNALASIKNIQGELVSRAQTLDFCPLGLTANILLDFSIPA</sequence>
<gene>
    <name evidence="1" type="ORF">M6D89_06585</name>
</gene>
<dbReference type="Proteomes" id="UP001139319">
    <property type="component" value="Unassembled WGS sequence"/>
</dbReference>
<proteinExistence type="predicted"/>
<dbReference type="RefSeq" id="WP_253967225.1">
    <property type="nucleotide sequence ID" value="NZ_JAMFTH010000001.1"/>
</dbReference>
<reference evidence="1" key="1">
    <citation type="submission" date="2022-05" db="EMBL/GenBank/DDBJ databases">
        <authorList>
            <person name="Sun H.-N."/>
        </authorList>
    </citation>
    <scope>NUCLEOTIDE SEQUENCE</scope>
    <source>
        <strain evidence="1">HB14</strain>
    </source>
</reference>
<organism evidence="1 2">
    <name type="scientific">Gilvimarinus xylanilyticus</name>
    <dbReference type="NCBI Taxonomy" id="2944139"/>
    <lineage>
        <taxon>Bacteria</taxon>
        <taxon>Pseudomonadati</taxon>
        <taxon>Pseudomonadota</taxon>
        <taxon>Gammaproteobacteria</taxon>
        <taxon>Cellvibrionales</taxon>
        <taxon>Cellvibrionaceae</taxon>
        <taxon>Gilvimarinus</taxon>
    </lineage>
</organism>
<keyword evidence="2" id="KW-1185">Reference proteome</keyword>
<evidence type="ECO:0000313" key="1">
    <source>
        <dbReference type="EMBL" id="MCP8898961.1"/>
    </source>
</evidence>
<name>A0A9X2KSM3_9GAMM</name>